<evidence type="ECO:0000313" key="3">
    <source>
        <dbReference type="EMBL" id="EAU68790.1"/>
    </source>
</evidence>
<keyword evidence="4" id="KW-1185">Reference proteome</keyword>
<evidence type="ECO:0000313" key="4">
    <source>
        <dbReference type="Proteomes" id="UP000001351"/>
    </source>
</evidence>
<dbReference type="EMBL" id="AAMD01000012">
    <property type="protein sequence ID" value="EAU68790.1"/>
    <property type="molecule type" value="Genomic_DNA"/>
</dbReference>
<reference evidence="2 4" key="2">
    <citation type="journal article" date="2011" name="Mol. Biol. Evol.">
        <title>Comparative genomic analysis of fruiting body formation in Myxococcales.</title>
        <authorList>
            <person name="Huntley S."/>
            <person name="Hamann N."/>
            <person name="Wegener-Feldbrugge S."/>
            <person name="Treuner-Lange A."/>
            <person name="Kube M."/>
            <person name="Reinhardt R."/>
            <person name="Klages S."/>
            <person name="Muller R."/>
            <person name="Ronning C.M."/>
            <person name="Nierman W.C."/>
            <person name="Sogaard-Andersen L."/>
        </authorList>
    </citation>
    <scope>NUCLEOTIDE SEQUENCE [LARGE SCALE GENOMIC DNA]</scope>
    <source>
        <strain evidence="2 4">DW4/3-1</strain>
    </source>
</reference>
<name>Q09AL4_STIAD</name>
<feature type="region of interest" description="Disordered" evidence="1">
    <location>
        <begin position="46"/>
        <end position="68"/>
    </location>
</feature>
<dbReference type="EMBL" id="CP002271">
    <property type="protein sequence ID" value="ADO74903.1"/>
    <property type="molecule type" value="Genomic_DNA"/>
</dbReference>
<dbReference type="Proteomes" id="UP000001351">
    <property type="component" value="Chromosome"/>
</dbReference>
<proteinExistence type="predicted"/>
<gene>
    <name evidence="2" type="ordered locus">STAUR_7147</name>
    <name evidence="3" type="ORF">STIAU_8563</name>
</gene>
<sequence length="142" mass="15424">MSRGVAVLNLIQGEADRRHVMAFRWQTGVMGLAVLTSMALQACASTPERSPTRVSHHGSGHREREVQGYGGSGFASNVNLEVARQQCEHVARDFKRYSRVSSGRAFVSGPDTATVQLYVGRPYSSTTIDCTYDARAGSAYVP</sequence>
<dbReference type="OrthoDB" id="9946049at2"/>
<dbReference type="Proteomes" id="UP000032702">
    <property type="component" value="Unassembled WGS sequence"/>
</dbReference>
<evidence type="ECO:0000256" key="1">
    <source>
        <dbReference type="SAM" id="MobiDB-lite"/>
    </source>
</evidence>
<dbReference type="KEGG" id="sur:STAUR_7147"/>
<evidence type="ECO:0000313" key="5">
    <source>
        <dbReference type="Proteomes" id="UP000032702"/>
    </source>
</evidence>
<dbReference type="AlphaFoldDB" id="Q09AL4"/>
<protein>
    <submittedName>
        <fullName evidence="3">Uncharacterized protein</fullName>
    </submittedName>
</protein>
<dbReference type="HOGENOM" id="CLU_1814656_0_0_7"/>
<reference evidence="3 5" key="1">
    <citation type="submission" date="2006-04" db="EMBL/GenBank/DDBJ databases">
        <authorList>
            <person name="Nierman W.C."/>
        </authorList>
    </citation>
    <scope>NUCLEOTIDE SEQUENCE [LARGE SCALE GENOMIC DNA]</scope>
    <source>
        <strain evidence="3 5">DW4/3-1</strain>
    </source>
</reference>
<organism evidence="3 5">
    <name type="scientific">Stigmatella aurantiaca (strain DW4/3-1)</name>
    <dbReference type="NCBI Taxonomy" id="378806"/>
    <lineage>
        <taxon>Bacteria</taxon>
        <taxon>Pseudomonadati</taxon>
        <taxon>Myxococcota</taxon>
        <taxon>Myxococcia</taxon>
        <taxon>Myxococcales</taxon>
        <taxon>Cystobacterineae</taxon>
        <taxon>Archangiaceae</taxon>
        <taxon>Stigmatella</taxon>
    </lineage>
</organism>
<accession>Q09AL4</accession>
<evidence type="ECO:0000313" key="2">
    <source>
        <dbReference type="EMBL" id="ADO74903.1"/>
    </source>
</evidence>